<gene>
    <name evidence="4" type="ORF">CBER1_11207</name>
</gene>
<evidence type="ECO:0000313" key="4">
    <source>
        <dbReference type="EMBL" id="PPJ60883.1"/>
    </source>
</evidence>
<keyword evidence="2" id="KW-0349">Heme</keyword>
<dbReference type="Proteomes" id="UP000237631">
    <property type="component" value="Unassembled WGS sequence"/>
</dbReference>
<organism evidence="4 5">
    <name type="scientific">Cercospora berteroae</name>
    <dbReference type="NCBI Taxonomy" id="357750"/>
    <lineage>
        <taxon>Eukaryota</taxon>
        <taxon>Fungi</taxon>
        <taxon>Dikarya</taxon>
        <taxon>Ascomycota</taxon>
        <taxon>Pezizomycotina</taxon>
        <taxon>Dothideomycetes</taxon>
        <taxon>Dothideomycetidae</taxon>
        <taxon>Mycosphaerellales</taxon>
        <taxon>Mycosphaerellaceae</taxon>
        <taxon>Cercospora</taxon>
    </lineage>
</organism>
<evidence type="ECO:0000256" key="1">
    <source>
        <dbReference type="ARBA" id="ARBA00010617"/>
    </source>
</evidence>
<sequence>MSWYRCAQLATASALACAVLLAIGQTLKSYTSAVGVLFIFGMSGFAVFFFSAVLHPLFLSPLRKLPRNNSWWFQLLKSRLVSKVQPSNFLLHVANTTRHEGLIALREICGYSILLCDAHSLKDVLFTHPDDFQKSPSLRALLGFIAQKGLFFVEGGEHKDLRKKSLPLFSYRVIQELYPVMWEHAVRLCQNMERALAVRDDKAQKSPIDFEPFAQTASIAIIASTVFGRDVPVEDDPTFQDMMHHIRGFLEPSGRVVTVMAAAFLAPLSVIRLILPRATKEFMTHSESSLNRALEMVRWRRAASGRTTSSEHAPERTPQTNLLDAMIMANNLPDEKMAAQLITYMLAGNETTSATATWAVGMLALHPECQRLLRSEVTDALRPMIERGVMEISSLGPMLERLPYLNGVVNEALRLYPTIPLTSRTAVRDTHILGQFVPKGTTLYISPWQRQRDPKVWGADAEIFRPERWILDETGPDGLRRINQGHNLYDLITFIHGPKNCIGQRFAKAGLRCLLAAVVFHFQWTTDARELPSGYGVITLRPAGGMPLRFQKIRKSECDISGNCPV</sequence>
<protein>
    <recommendedName>
        <fullName evidence="6">Cytochrome P450</fullName>
    </recommendedName>
</protein>
<keyword evidence="2" id="KW-0479">Metal-binding</keyword>
<comment type="similarity">
    <text evidence="1">Belongs to the cytochrome P450 family.</text>
</comment>
<dbReference type="Pfam" id="PF00067">
    <property type="entry name" value="p450"/>
    <property type="match status" value="1"/>
</dbReference>
<name>A0A2S6CMC9_9PEZI</name>
<dbReference type="Gene3D" id="1.10.630.10">
    <property type="entry name" value="Cytochrome P450"/>
    <property type="match status" value="1"/>
</dbReference>
<comment type="caution">
    <text evidence="4">The sequence shown here is derived from an EMBL/GenBank/DDBJ whole genome shotgun (WGS) entry which is preliminary data.</text>
</comment>
<dbReference type="GO" id="GO:0004497">
    <property type="term" value="F:monooxygenase activity"/>
    <property type="evidence" value="ECO:0007669"/>
    <property type="project" value="InterPro"/>
</dbReference>
<keyword evidence="2" id="KW-0408">Iron</keyword>
<dbReference type="GO" id="GO:0016705">
    <property type="term" value="F:oxidoreductase activity, acting on paired donors, with incorporation or reduction of molecular oxygen"/>
    <property type="evidence" value="ECO:0007669"/>
    <property type="project" value="InterPro"/>
</dbReference>
<dbReference type="EMBL" id="PNEN01000194">
    <property type="protein sequence ID" value="PPJ60883.1"/>
    <property type="molecule type" value="Genomic_DNA"/>
</dbReference>
<keyword evidence="3" id="KW-1133">Transmembrane helix</keyword>
<dbReference type="InterPro" id="IPR050121">
    <property type="entry name" value="Cytochrome_P450_monoxygenase"/>
</dbReference>
<proteinExistence type="inferred from homology"/>
<dbReference type="PANTHER" id="PTHR24305">
    <property type="entry name" value="CYTOCHROME P450"/>
    <property type="match status" value="1"/>
</dbReference>
<dbReference type="InterPro" id="IPR002401">
    <property type="entry name" value="Cyt_P450_E_grp-I"/>
</dbReference>
<evidence type="ECO:0000313" key="5">
    <source>
        <dbReference type="Proteomes" id="UP000237631"/>
    </source>
</evidence>
<dbReference type="AlphaFoldDB" id="A0A2S6CMC9"/>
<dbReference type="InterPro" id="IPR036396">
    <property type="entry name" value="Cyt_P450_sf"/>
</dbReference>
<dbReference type="InterPro" id="IPR001128">
    <property type="entry name" value="Cyt_P450"/>
</dbReference>
<evidence type="ECO:0000256" key="3">
    <source>
        <dbReference type="SAM" id="Phobius"/>
    </source>
</evidence>
<dbReference type="PRINTS" id="PR00463">
    <property type="entry name" value="EP450I"/>
</dbReference>
<dbReference type="GO" id="GO:0020037">
    <property type="term" value="F:heme binding"/>
    <property type="evidence" value="ECO:0007669"/>
    <property type="project" value="InterPro"/>
</dbReference>
<evidence type="ECO:0000256" key="2">
    <source>
        <dbReference type="PIRSR" id="PIRSR602401-1"/>
    </source>
</evidence>
<feature type="binding site" description="axial binding residue" evidence="2">
    <location>
        <position position="501"/>
    </location>
    <ligand>
        <name>heme</name>
        <dbReference type="ChEBI" id="CHEBI:30413"/>
    </ligand>
    <ligandPart>
        <name>Fe</name>
        <dbReference type="ChEBI" id="CHEBI:18248"/>
    </ligandPart>
</feature>
<dbReference type="SUPFAM" id="SSF48264">
    <property type="entry name" value="Cytochrome P450"/>
    <property type="match status" value="1"/>
</dbReference>
<dbReference type="OrthoDB" id="1470350at2759"/>
<accession>A0A2S6CMC9</accession>
<dbReference type="PRINTS" id="PR00385">
    <property type="entry name" value="P450"/>
</dbReference>
<dbReference type="STRING" id="357750.A0A2S6CMC9"/>
<keyword evidence="3" id="KW-0812">Transmembrane</keyword>
<feature type="transmembrane region" description="Helical" evidence="3">
    <location>
        <begin position="34"/>
        <end position="59"/>
    </location>
</feature>
<reference evidence="5" key="1">
    <citation type="journal article" date="2017" name="bioRxiv">
        <title>Conservation of a gene cluster reveals novel cercosporin biosynthetic mechanisms and extends production to the genus Colletotrichum.</title>
        <authorList>
            <person name="de Jonge R."/>
            <person name="Ebert M.K."/>
            <person name="Huitt-Roehl C.R."/>
            <person name="Pal P."/>
            <person name="Suttle J.C."/>
            <person name="Spanner R.E."/>
            <person name="Neubauer J.D."/>
            <person name="Jurick W.M.II."/>
            <person name="Stott K.A."/>
            <person name="Secor G.A."/>
            <person name="Thomma B.P.H.J."/>
            <person name="Van de Peer Y."/>
            <person name="Townsend C.A."/>
            <person name="Bolton M.D."/>
        </authorList>
    </citation>
    <scope>NUCLEOTIDE SEQUENCE [LARGE SCALE GENOMIC DNA]</scope>
    <source>
        <strain evidence="5">CBS538.71</strain>
    </source>
</reference>
<evidence type="ECO:0008006" key="6">
    <source>
        <dbReference type="Google" id="ProtNLM"/>
    </source>
</evidence>
<dbReference type="PANTHER" id="PTHR24305:SF166">
    <property type="entry name" value="CYTOCHROME P450 12A4, MITOCHONDRIAL-RELATED"/>
    <property type="match status" value="1"/>
</dbReference>
<dbReference type="GO" id="GO:0005506">
    <property type="term" value="F:iron ion binding"/>
    <property type="evidence" value="ECO:0007669"/>
    <property type="project" value="InterPro"/>
</dbReference>
<keyword evidence="5" id="KW-1185">Reference proteome</keyword>
<comment type="cofactor">
    <cofactor evidence="2">
        <name>heme</name>
        <dbReference type="ChEBI" id="CHEBI:30413"/>
    </cofactor>
</comment>
<dbReference type="PROSITE" id="PS51257">
    <property type="entry name" value="PROKAR_LIPOPROTEIN"/>
    <property type="match status" value="1"/>
</dbReference>
<keyword evidence="3" id="KW-0472">Membrane</keyword>